<gene>
    <name evidence="1" type="ORF">SteCoe_19235</name>
</gene>
<evidence type="ECO:0000313" key="1">
    <source>
        <dbReference type="EMBL" id="OMJ80486.1"/>
    </source>
</evidence>
<proteinExistence type="predicted"/>
<comment type="caution">
    <text evidence="1">The sequence shown here is derived from an EMBL/GenBank/DDBJ whole genome shotgun (WGS) entry which is preliminary data.</text>
</comment>
<sequence length="247" mass="28759">MKKISSIPLSHDAIKQFQLSPTESIEKSYVISVLSILLNSKDFTNAIREISSESDSLIDDLNKLTIQEISLEYFLSKHFFLSSCDFCYKLSRLIPSLAYIQVTSEDIESNPNISYMQIPSTADLVFFVFPDQLLYKNIDNFQFASQRLDTDHELFGVVFKKKNYFIGLYFTFKGWVFCKNSGKLVFTNWAEGCAAAYEMGMSMHIMFYVRNVVSLKEPENMNEVMNVMQEFSEFYKEIPRNRVYFNN</sequence>
<name>A0A1R2BUQ5_9CILI</name>
<dbReference type="Proteomes" id="UP000187209">
    <property type="component" value="Unassembled WGS sequence"/>
</dbReference>
<evidence type="ECO:0000313" key="2">
    <source>
        <dbReference type="Proteomes" id="UP000187209"/>
    </source>
</evidence>
<protein>
    <submittedName>
        <fullName evidence="1">Uncharacterized protein</fullName>
    </submittedName>
</protein>
<dbReference type="EMBL" id="MPUH01000421">
    <property type="protein sequence ID" value="OMJ80486.1"/>
    <property type="molecule type" value="Genomic_DNA"/>
</dbReference>
<keyword evidence="2" id="KW-1185">Reference proteome</keyword>
<reference evidence="1 2" key="1">
    <citation type="submission" date="2016-11" db="EMBL/GenBank/DDBJ databases">
        <title>The macronuclear genome of Stentor coeruleus: a giant cell with tiny introns.</title>
        <authorList>
            <person name="Slabodnick M."/>
            <person name="Ruby J.G."/>
            <person name="Reiff S.B."/>
            <person name="Swart E.C."/>
            <person name="Gosai S."/>
            <person name="Prabakaran S."/>
            <person name="Witkowska E."/>
            <person name="Larue G.E."/>
            <person name="Fisher S."/>
            <person name="Freeman R.M."/>
            <person name="Gunawardena J."/>
            <person name="Chu W."/>
            <person name="Stover N.A."/>
            <person name="Gregory B.D."/>
            <person name="Nowacki M."/>
            <person name="Derisi J."/>
            <person name="Roy S.W."/>
            <person name="Marshall W.F."/>
            <person name="Sood P."/>
        </authorList>
    </citation>
    <scope>NUCLEOTIDE SEQUENCE [LARGE SCALE GENOMIC DNA]</scope>
    <source>
        <strain evidence="1">WM001</strain>
    </source>
</reference>
<dbReference type="AlphaFoldDB" id="A0A1R2BUQ5"/>
<organism evidence="1 2">
    <name type="scientific">Stentor coeruleus</name>
    <dbReference type="NCBI Taxonomy" id="5963"/>
    <lineage>
        <taxon>Eukaryota</taxon>
        <taxon>Sar</taxon>
        <taxon>Alveolata</taxon>
        <taxon>Ciliophora</taxon>
        <taxon>Postciliodesmatophora</taxon>
        <taxon>Heterotrichea</taxon>
        <taxon>Heterotrichida</taxon>
        <taxon>Stentoridae</taxon>
        <taxon>Stentor</taxon>
    </lineage>
</organism>
<accession>A0A1R2BUQ5</accession>